<evidence type="ECO:0000313" key="11">
    <source>
        <dbReference type="EMBL" id="ORE88903.1"/>
    </source>
</evidence>
<keyword evidence="2" id="KW-0813">Transport</keyword>
<feature type="domain" description="ABC transporter" evidence="9">
    <location>
        <begin position="343"/>
        <end position="579"/>
    </location>
</feature>
<dbReference type="PROSITE" id="PS50893">
    <property type="entry name" value="ABC_TRANSPORTER_2"/>
    <property type="match status" value="1"/>
</dbReference>
<comment type="caution">
    <text evidence="11">The sequence shown here is derived from an EMBL/GenBank/DDBJ whole genome shotgun (WGS) entry which is preliminary data.</text>
</comment>
<dbReference type="InterPro" id="IPR027417">
    <property type="entry name" value="P-loop_NTPase"/>
</dbReference>
<dbReference type="InterPro" id="IPR039421">
    <property type="entry name" value="Type_1_exporter"/>
</dbReference>
<keyword evidence="7 8" id="KW-0472">Membrane</keyword>
<comment type="subcellular location">
    <subcellularLocation>
        <location evidence="1">Cell membrane</location>
        <topology evidence="1">Multi-pass membrane protein</topology>
    </subcellularLocation>
</comment>
<feature type="transmembrane region" description="Helical" evidence="8">
    <location>
        <begin position="247"/>
        <end position="269"/>
    </location>
</feature>
<dbReference type="PANTHER" id="PTHR43394:SF1">
    <property type="entry name" value="ATP-BINDING CASSETTE SUB-FAMILY B MEMBER 10, MITOCHONDRIAL"/>
    <property type="match status" value="1"/>
</dbReference>
<evidence type="ECO:0000256" key="7">
    <source>
        <dbReference type="ARBA" id="ARBA00023136"/>
    </source>
</evidence>
<feature type="transmembrane region" description="Helical" evidence="8">
    <location>
        <begin position="135"/>
        <end position="159"/>
    </location>
</feature>
<dbReference type="EMBL" id="AQQV01000001">
    <property type="protein sequence ID" value="ORE88903.1"/>
    <property type="molecule type" value="Genomic_DNA"/>
</dbReference>
<organism evidence="11 12">
    <name type="scientific">Oceanococcus atlanticus</name>
    <dbReference type="NCBI Taxonomy" id="1317117"/>
    <lineage>
        <taxon>Bacteria</taxon>
        <taxon>Pseudomonadati</taxon>
        <taxon>Pseudomonadota</taxon>
        <taxon>Gammaproteobacteria</taxon>
        <taxon>Chromatiales</taxon>
        <taxon>Oceanococcaceae</taxon>
        <taxon>Oceanococcus</taxon>
    </lineage>
</organism>
<sequence length="584" mass="63981">MTKSTNRLKPLLRLWPWLWRYKRVLLAASVALLFAAAATLSLPVALRYLIDAGFSAQHSARIDAAFLAMFGVAAVMAVATALRYYWVTWIGERLIADLRQDVYTHVLSMSPVFFETTRTGEVLSRLTTDTTLIQTVIGSSVSIVLRNVLLFFGGLLMLMVTSPPLTMMILLLIPIVLVPILVYGRKVRELSRASQDRVADTSSTAQEVFSAMNTVQSFHREGFESARYARAVESAFTTALRRIRSRAILTFLAILLMFGAIVLVLWFGAQAVMDGRMSPGELGQFLLYALFTGGALAALSESWGEIQRAAGATERLIELLDTPLALQVPAKPQALPARCGGDIQFEAVHFAYPSQPQRQVLRDFSLHIRPGETVALVGPSGAGKSTVFQLLQRFYDIQGGQIRLDGQDIAQCLPGEVRERLSIVPQEPVLFADTAMSNIRYGRLDASDEEVEHAAQHAAADAFIRAQPDGYACFLGERGVRLSGGQKQRIAIARALLKNAAVVLLDEATSALDAESEQAVQQALDELTRERTSLVIAHRLATVRSADRIVVMDQGQVVASGTHQELLAQGGLYARLAKLQFRDA</sequence>
<dbReference type="GO" id="GO:0005886">
    <property type="term" value="C:plasma membrane"/>
    <property type="evidence" value="ECO:0007669"/>
    <property type="project" value="UniProtKB-SubCell"/>
</dbReference>
<dbReference type="SUPFAM" id="SSF90123">
    <property type="entry name" value="ABC transporter transmembrane region"/>
    <property type="match status" value="1"/>
</dbReference>
<dbReference type="InterPro" id="IPR003593">
    <property type="entry name" value="AAA+_ATPase"/>
</dbReference>
<dbReference type="InterPro" id="IPR017871">
    <property type="entry name" value="ABC_transporter-like_CS"/>
</dbReference>
<keyword evidence="3 8" id="KW-0812">Transmembrane</keyword>
<keyword evidence="12" id="KW-1185">Reference proteome</keyword>
<dbReference type="PROSITE" id="PS50929">
    <property type="entry name" value="ABC_TM1F"/>
    <property type="match status" value="1"/>
</dbReference>
<proteinExistence type="predicted"/>
<dbReference type="Proteomes" id="UP000192342">
    <property type="component" value="Unassembled WGS sequence"/>
</dbReference>
<accession>A0A1Y1SGV5</accession>
<evidence type="ECO:0000256" key="1">
    <source>
        <dbReference type="ARBA" id="ARBA00004651"/>
    </source>
</evidence>
<reference evidence="11 12" key="1">
    <citation type="submission" date="2013-04" db="EMBL/GenBank/DDBJ databases">
        <title>Oceanococcus atlanticus 22II-S10r2 Genome Sequencing.</title>
        <authorList>
            <person name="Lai Q."/>
            <person name="Li G."/>
            <person name="Shao Z."/>
        </authorList>
    </citation>
    <scope>NUCLEOTIDE SEQUENCE [LARGE SCALE GENOMIC DNA]</scope>
    <source>
        <strain evidence="11 12">22II-S10r2</strain>
    </source>
</reference>
<dbReference type="Pfam" id="PF00005">
    <property type="entry name" value="ABC_tran"/>
    <property type="match status" value="1"/>
</dbReference>
<evidence type="ECO:0000256" key="5">
    <source>
        <dbReference type="ARBA" id="ARBA00022840"/>
    </source>
</evidence>
<name>A0A1Y1SGV5_9GAMM</name>
<feature type="transmembrane region" description="Helical" evidence="8">
    <location>
        <begin position="65"/>
        <end position="86"/>
    </location>
</feature>
<dbReference type="GO" id="GO:0090374">
    <property type="term" value="P:oligopeptide export from mitochondrion"/>
    <property type="evidence" value="ECO:0007669"/>
    <property type="project" value="TreeGrafter"/>
</dbReference>
<evidence type="ECO:0000256" key="8">
    <source>
        <dbReference type="SAM" id="Phobius"/>
    </source>
</evidence>
<dbReference type="InterPro" id="IPR011527">
    <property type="entry name" value="ABC1_TM_dom"/>
</dbReference>
<dbReference type="InterPro" id="IPR011918">
    <property type="entry name" value="ABC_MsbA_ATP-bd"/>
</dbReference>
<dbReference type="FunFam" id="3.40.50.300:FF:000403">
    <property type="entry name" value="ATP-binding cassette sub-family B member 8, mitochondrial"/>
    <property type="match status" value="1"/>
</dbReference>
<evidence type="ECO:0000256" key="4">
    <source>
        <dbReference type="ARBA" id="ARBA00022741"/>
    </source>
</evidence>
<evidence type="ECO:0000259" key="10">
    <source>
        <dbReference type="PROSITE" id="PS50929"/>
    </source>
</evidence>
<dbReference type="NCBIfam" id="TIGR02204">
    <property type="entry name" value="MsbA_rel"/>
    <property type="match status" value="1"/>
</dbReference>
<dbReference type="STRING" id="1317117.ATO7_03470"/>
<gene>
    <name evidence="11" type="ORF">ATO7_03470</name>
</gene>
<feature type="domain" description="ABC transmembrane type-1" evidence="10">
    <location>
        <begin position="26"/>
        <end position="308"/>
    </location>
</feature>
<dbReference type="Gene3D" id="1.20.1560.10">
    <property type="entry name" value="ABC transporter type 1, transmembrane domain"/>
    <property type="match status" value="1"/>
</dbReference>
<feature type="transmembrane region" description="Helical" evidence="8">
    <location>
        <begin position="165"/>
        <end position="184"/>
    </location>
</feature>
<dbReference type="GO" id="GO:0015421">
    <property type="term" value="F:ABC-type oligopeptide transporter activity"/>
    <property type="evidence" value="ECO:0007669"/>
    <property type="project" value="TreeGrafter"/>
</dbReference>
<dbReference type="Pfam" id="PF00664">
    <property type="entry name" value="ABC_membrane"/>
    <property type="match status" value="1"/>
</dbReference>
<keyword evidence="4" id="KW-0547">Nucleotide-binding</keyword>
<dbReference type="InterPro" id="IPR003439">
    <property type="entry name" value="ABC_transporter-like_ATP-bd"/>
</dbReference>
<dbReference type="SMART" id="SM00382">
    <property type="entry name" value="AAA"/>
    <property type="match status" value="1"/>
</dbReference>
<dbReference type="CDD" id="cd18575">
    <property type="entry name" value="ABC_6TM_bac_exporter_ABCB8_10_like"/>
    <property type="match status" value="1"/>
</dbReference>
<dbReference type="GO" id="GO:0005524">
    <property type="term" value="F:ATP binding"/>
    <property type="evidence" value="ECO:0007669"/>
    <property type="project" value="UniProtKB-KW"/>
</dbReference>
<protein>
    <submittedName>
        <fullName evidence="11">Putative ABC transporter transmembrane region</fullName>
    </submittedName>
</protein>
<keyword evidence="6 8" id="KW-1133">Transmembrane helix</keyword>
<evidence type="ECO:0000256" key="6">
    <source>
        <dbReference type="ARBA" id="ARBA00022989"/>
    </source>
</evidence>
<evidence type="ECO:0000259" key="9">
    <source>
        <dbReference type="PROSITE" id="PS50893"/>
    </source>
</evidence>
<dbReference type="SUPFAM" id="SSF52540">
    <property type="entry name" value="P-loop containing nucleoside triphosphate hydrolases"/>
    <property type="match status" value="1"/>
</dbReference>
<dbReference type="Gene3D" id="3.40.50.300">
    <property type="entry name" value="P-loop containing nucleotide triphosphate hydrolases"/>
    <property type="match status" value="1"/>
</dbReference>
<dbReference type="InterPro" id="IPR036640">
    <property type="entry name" value="ABC1_TM_sf"/>
</dbReference>
<keyword evidence="5" id="KW-0067">ATP-binding</keyword>
<evidence type="ECO:0000256" key="3">
    <source>
        <dbReference type="ARBA" id="ARBA00022692"/>
    </source>
</evidence>
<dbReference type="PROSITE" id="PS00211">
    <property type="entry name" value="ABC_TRANSPORTER_1"/>
    <property type="match status" value="1"/>
</dbReference>
<dbReference type="AlphaFoldDB" id="A0A1Y1SGV5"/>
<dbReference type="PANTHER" id="PTHR43394">
    <property type="entry name" value="ATP-DEPENDENT PERMEASE MDL1, MITOCHONDRIAL"/>
    <property type="match status" value="1"/>
</dbReference>
<evidence type="ECO:0000256" key="2">
    <source>
        <dbReference type="ARBA" id="ARBA00022448"/>
    </source>
</evidence>
<dbReference type="GO" id="GO:0016887">
    <property type="term" value="F:ATP hydrolysis activity"/>
    <property type="evidence" value="ECO:0007669"/>
    <property type="project" value="InterPro"/>
</dbReference>
<evidence type="ECO:0000313" key="12">
    <source>
        <dbReference type="Proteomes" id="UP000192342"/>
    </source>
</evidence>